<comment type="caution">
    <text evidence="9">The sequence shown here is derived from an EMBL/GenBank/DDBJ whole genome shotgun (WGS) entry which is preliminary data.</text>
</comment>
<dbReference type="Pfam" id="PF00749">
    <property type="entry name" value="tRNA-synt_1c"/>
    <property type="match status" value="1"/>
</dbReference>
<dbReference type="PRINTS" id="PR00987">
    <property type="entry name" value="TRNASYNTHGLU"/>
</dbReference>
<dbReference type="EMBL" id="AWFG01000014">
    <property type="protein sequence ID" value="KCZ59611.1"/>
    <property type="molecule type" value="Genomic_DNA"/>
</dbReference>
<feature type="domain" description="Glutamyl/glutaminyl-tRNA synthetase class Ib catalytic" evidence="8">
    <location>
        <begin position="9"/>
        <end position="276"/>
    </location>
</feature>
<evidence type="ECO:0000313" key="9">
    <source>
        <dbReference type="EMBL" id="KCZ59611.1"/>
    </source>
</evidence>
<reference evidence="9 10" key="1">
    <citation type="journal article" date="2014" name="Antonie Van Leeuwenhoek">
        <title>Hyphomonas beringensis sp. nov. and Hyphomonas chukchiensis sp. nov., isolated from surface seawater of the Bering Sea and Chukchi Sea.</title>
        <authorList>
            <person name="Li C."/>
            <person name="Lai Q."/>
            <person name="Li G."/>
            <person name="Dong C."/>
            <person name="Wang J."/>
            <person name="Liao Y."/>
            <person name="Shao Z."/>
        </authorList>
    </citation>
    <scope>NUCLEOTIDE SEQUENCE [LARGE SCALE GENOMIC DNA]</scope>
    <source>
        <strain evidence="9 10">BH-BN04-4</strain>
    </source>
</reference>
<dbReference type="GO" id="GO:0005524">
    <property type="term" value="F:ATP binding"/>
    <property type="evidence" value="ECO:0007669"/>
    <property type="project" value="UniProtKB-KW"/>
</dbReference>
<dbReference type="PANTHER" id="PTHR43311">
    <property type="entry name" value="GLUTAMATE--TRNA LIGASE"/>
    <property type="match status" value="1"/>
</dbReference>
<evidence type="ECO:0000256" key="6">
    <source>
        <dbReference type="ARBA" id="ARBA00023146"/>
    </source>
</evidence>
<organism evidence="9 10">
    <name type="scientific">Hyphomonas chukchiensis</name>
    <dbReference type="NCBI Taxonomy" id="1280947"/>
    <lineage>
        <taxon>Bacteria</taxon>
        <taxon>Pseudomonadati</taxon>
        <taxon>Pseudomonadota</taxon>
        <taxon>Alphaproteobacteria</taxon>
        <taxon>Hyphomonadales</taxon>
        <taxon>Hyphomonadaceae</taxon>
        <taxon>Hyphomonas</taxon>
    </lineage>
</organism>
<keyword evidence="7" id="KW-0648">Protein biosynthesis</keyword>
<dbReference type="OrthoDB" id="9807503at2"/>
<dbReference type="SUPFAM" id="SSF52374">
    <property type="entry name" value="Nucleotidylyl transferase"/>
    <property type="match status" value="1"/>
</dbReference>
<keyword evidence="4" id="KW-0862">Zinc</keyword>
<keyword evidence="2" id="KW-0479">Metal-binding</keyword>
<dbReference type="InterPro" id="IPR020058">
    <property type="entry name" value="Glu/Gln-tRNA-synth_Ib_cat-dom"/>
</dbReference>
<dbReference type="InterPro" id="IPR049940">
    <property type="entry name" value="GluQ/Sye"/>
</dbReference>
<evidence type="ECO:0000256" key="4">
    <source>
        <dbReference type="ARBA" id="ARBA00022833"/>
    </source>
</evidence>
<dbReference type="AlphaFoldDB" id="A0A062UQ19"/>
<dbReference type="InterPro" id="IPR014729">
    <property type="entry name" value="Rossmann-like_a/b/a_fold"/>
</dbReference>
<protein>
    <recommendedName>
        <fullName evidence="8">Glutamyl/glutaminyl-tRNA synthetase class Ib catalytic domain-containing protein</fullName>
    </recommendedName>
</protein>
<keyword evidence="3 7" id="KW-0547">Nucleotide-binding</keyword>
<dbReference type="GO" id="GO:0004818">
    <property type="term" value="F:glutamate-tRNA ligase activity"/>
    <property type="evidence" value="ECO:0007669"/>
    <property type="project" value="TreeGrafter"/>
</dbReference>
<dbReference type="PROSITE" id="PS00178">
    <property type="entry name" value="AA_TRNA_LIGASE_I"/>
    <property type="match status" value="1"/>
</dbReference>
<dbReference type="PANTHER" id="PTHR43311:SF1">
    <property type="entry name" value="GLUTAMYL-Q TRNA(ASP) SYNTHETASE"/>
    <property type="match status" value="1"/>
</dbReference>
<dbReference type="InterPro" id="IPR000924">
    <property type="entry name" value="Glu/Gln-tRNA-synth"/>
</dbReference>
<keyword evidence="1 7" id="KW-0436">Ligase</keyword>
<dbReference type="eggNOG" id="COG0008">
    <property type="taxonomic scope" value="Bacteria"/>
</dbReference>
<dbReference type="NCBIfam" id="NF004315">
    <property type="entry name" value="PRK05710.1-4"/>
    <property type="match status" value="1"/>
</dbReference>
<evidence type="ECO:0000256" key="2">
    <source>
        <dbReference type="ARBA" id="ARBA00022723"/>
    </source>
</evidence>
<proteinExistence type="inferred from homology"/>
<evidence type="ECO:0000256" key="1">
    <source>
        <dbReference type="ARBA" id="ARBA00022598"/>
    </source>
</evidence>
<dbReference type="PATRIC" id="fig|1280947.3.peg.1194"/>
<comment type="similarity">
    <text evidence="7">Belongs to the class-I aminoacyl-tRNA synthetase family.</text>
</comment>
<evidence type="ECO:0000256" key="5">
    <source>
        <dbReference type="ARBA" id="ARBA00022840"/>
    </source>
</evidence>
<evidence type="ECO:0000259" key="8">
    <source>
        <dbReference type="Pfam" id="PF00749"/>
    </source>
</evidence>
<gene>
    <name evidence="9" type="ORF">HY30_14340</name>
</gene>
<dbReference type="Gene3D" id="3.40.50.620">
    <property type="entry name" value="HUPs"/>
    <property type="match status" value="1"/>
</dbReference>
<accession>A0A062UQ19</accession>
<keyword evidence="10" id="KW-1185">Reference proteome</keyword>
<evidence type="ECO:0000256" key="3">
    <source>
        <dbReference type="ARBA" id="ARBA00022741"/>
    </source>
</evidence>
<keyword evidence="5 7" id="KW-0067">ATP-binding</keyword>
<dbReference type="STRING" id="1280947.HY30_14340"/>
<dbReference type="GO" id="GO:0005829">
    <property type="term" value="C:cytosol"/>
    <property type="evidence" value="ECO:0007669"/>
    <property type="project" value="TreeGrafter"/>
</dbReference>
<evidence type="ECO:0000313" key="10">
    <source>
        <dbReference type="Proteomes" id="UP000027190"/>
    </source>
</evidence>
<keyword evidence="6 7" id="KW-0030">Aminoacyl-tRNA synthetase</keyword>
<evidence type="ECO:0000256" key="7">
    <source>
        <dbReference type="RuleBase" id="RU363037"/>
    </source>
</evidence>
<sequence length="285" mass="31314">MGGHVSEFVTRFAPSPTGHLHLGHAASAFHVCDAARAAGGRVLLRLEDIDQTRCRPEYEASILADLEWLGLDWSGPVRRQSDHFDDYGKVIDSLNQRGLIYRCFKTRREIAAALPAGVDPDEAGYVGKPFSPSEEAEYLSRGHAFAWRLSLARARDALGARYGTLSYMEETANGPRTVRADPQAFGDVVLARKDTPASYHVACCHDDALQGVTHVIRGEDIRAMTSVHVLLQALMDWPTPLYRFHPLVLGPDGKKLSKRAGDKGLSAYREEGMTPDDIRAMTSAA</sequence>
<dbReference type="GO" id="GO:0006424">
    <property type="term" value="P:glutamyl-tRNA aminoacylation"/>
    <property type="evidence" value="ECO:0007669"/>
    <property type="project" value="TreeGrafter"/>
</dbReference>
<dbReference type="InterPro" id="IPR001412">
    <property type="entry name" value="aa-tRNA-synth_I_CS"/>
</dbReference>
<dbReference type="Proteomes" id="UP000027190">
    <property type="component" value="Unassembled WGS sequence"/>
</dbReference>
<name>A0A062UQ19_9PROT</name>